<dbReference type="AlphaFoldDB" id="A0AAW9EHJ5"/>
<evidence type="ECO:0000313" key="1">
    <source>
        <dbReference type="EMBL" id="MDX7019341.1"/>
    </source>
</evidence>
<sequence length="79" mass="9170">NLDRLAHPEKHCAAFSLLETQVLWRKGPDCQQEEIPHLDPEQFHPLSSTVAQYQDKLYAIRKTEFGENRLDVITLDNPN</sequence>
<gene>
    <name evidence="1" type="ORF">SJ059_33495</name>
</gene>
<organism evidence="1 2">
    <name type="scientific">Klebsiella aerogenes</name>
    <name type="common">Enterobacter aerogenes</name>
    <dbReference type="NCBI Taxonomy" id="548"/>
    <lineage>
        <taxon>Bacteria</taxon>
        <taxon>Pseudomonadati</taxon>
        <taxon>Pseudomonadota</taxon>
        <taxon>Gammaproteobacteria</taxon>
        <taxon>Enterobacterales</taxon>
        <taxon>Enterobacteriaceae</taxon>
        <taxon>Klebsiella/Raoultella group</taxon>
        <taxon>Klebsiella</taxon>
    </lineage>
</organism>
<reference evidence="1" key="1">
    <citation type="submission" date="2023-11" db="EMBL/GenBank/DDBJ databases">
        <title>Detection of rare carbapenemases in Enterobacterales - comparison of two colorimetric and two CIM-based carbapenemase assays.</title>
        <authorList>
            <person name="Schaffarczyk L."/>
            <person name="Noster J."/>
            <person name="Stelzer Y."/>
            <person name="Sattler J."/>
            <person name="Gatermann S."/>
            <person name="Hamprecht A."/>
        </authorList>
    </citation>
    <scope>NUCLEOTIDE SEQUENCE</scope>
    <source>
        <strain evidence="1">CIM-Cont-037</strain>
    </source>
</reference>
<comment type="caution">
    <text evidence="1">The sequence shown here is derived from an EMBL/GenBank/DDBJ whole genome shotgun (WGS) entry which is preliminary data.</text>
</comment>
<feature type="non-terminal residue" evidence="1">
    <location>
        <position position="79"/>
    </location>
</feature>
<dbReference type="Proteomes" id="UP001279012">
    <property type="component" value="Unassembled WGS sequence"/>
</dbReference>
<dbReference type="EMBL" id="JAWZZT010001957">
    <property type="protein sequence ID" value="MDX7019341.1"/>
    <property type="molecule type" value="Genomic_DNA"/>
</dbReference>
<evidence type="ECO:0000313" key="2">
    <source>
        <dbReference type="Proteomes" id="UP001279012"/>
    </source>
</evidence>
<proteinExistence type="predicted"/>
<name>A0AAW9EHJ5_KLEAE</name>
<accession>A0AAW9EHJ5</accession>
<feature type="non-terminal residue" evidence="1">
    <location>
        <position position="1"/>
    </location>
</feature>
<protein>
    <submittedName>
        <fullName evidence="1">Uncharacterized protein</fullName>
    </submittedName>
</protein>